<dbReference type="SMART" id="SM00086">
    <property type="entry name" value="PAC"/>
    <property type="match status" value="1"/>
</dbReference>
<dbReference type="Pfam" id="PF00989">
    <property type="entry name" value="PAS"/>
    <property type="match status" value="1"/>
</dbReference>
<evidence type="ECO:0000259" key="12">
    <source>
        <dbReference type="PROSITE" id="PS50110"/>
    </source>
</evidence>
<dbReference type="InterPro" id="IPR035965">
    <property type="entry name" value="PAS-like_dom_sf"/>
</dbReference>
<dbReference type="SUPFAM" id="SSF55874">
    <property type="entry name" value="ATPase domain of HSP90 chaperone/DNA topoisomerase II/histidine kinase"/>
    <property type="match status" value="1"/>
</dbReference>
<feature type="domain" description="PAC" evidence="14">
    <location>
        <begin position="511"/>
        <end position="563"/>
    </location>
</feature>
<dbReference type="GO" id="GO:0000155">
    <property type="term" value="F:phosphorelay sensor kinase activity"/>
    <property type="evidence" value="ECO:0007669"/>
    <property type="project" value="InterPro"/>
</dbReference>
<dbReference type="EMBL" id="JHEG04000002">
    <property type="protein sequence ID" value="KAF3883956.1"/>
    <property type="molecule type" value="Genomic_DNA"/>
</dbReference>
<dbReference type="PROSITE" id="PS50113">
    <property type="entry name" value="PAC"/>
    <property type="match status" value="2"/>
</dbReference>
<reference evidence="15" key="2">
    <citation type="submission" date="2019-11" db="EMBL/GenBank/DDBJ databases">
        <title>Improved Assembly of Tolypothrix boutellei genome.</title>
        <authorList>
            <person name="Sarangi A.N."/>
            <person name="Mukherjee M."/>
            <person name="Ghosh S."/>
            <person name="Singh D."/>
            <person name="Das A."/>
            <person name="Kant S."/>
            <person name="Prusty A."/>
            <person name="Tripathy S."/>
        </authorList>
    </citation>
    <scope>NUCLEOTIDE SEQUENCE</scope>
    <source>
        <strain evidence="15">VB521301</strain>
    </source>
</reference>
<keyword evidence="7" id="KW-0067">ATP-binding</keyword>
<dbReference type="OrthoDB" id="9788063at2"/>
<feature type="modified residue" description="4-aspartylphosphate" evidence="9">
    <location>
        <position position="868"/>
    </location>
</feature>
<dbReference type="RefSeq" id="WP_038092168.1">
    <property type="nucleotide sequence ID" value="NZ_JHEG04000002.1"/>
</dbReference>
<dbReference type="PROSITE" id="PS50112">
    <property type="entry name" value="PAS"/>
    <property type="match status" value="1"/>
</dbReference>
<comment type="caution">
    <text evidence="16">The sequence shown here is derived from an EMBL/GenBank/DDBJ whole genome shotgun (WGS) entry which is preliminary data.</text>
</comment>
<dbReference type="PANTHER" id="PTHR43065:SF46">
    <property type="entry name" value="C4-DICARBOXYLATE TRANSPORT SENSOR PROTEIN DCTB"/>
    <property type="match status" value="1"/>
</dbReference>
<dbReference type="EC" id="2.7.13.3" evidence="2"/>
<evidence type="ECO:0000256" key="7">
    <source>
        <dbReference type="ARBA" id="ARBA00022840"/>
    </source>
</evidence>
<dbReference type="STRING" id="1479485.DA73_0229165"/>
<keyword evidence="5" id="KW-0547">Nucleotide-binding</keyword>
<feature type="domain" description="Response regulatory" evidence="12">
    <location>
        <begin position="817"/>
        <end position="933"/>
    </location>
</feature>
<dbReference type="NCBIfam" id="TIGR00229">
    <property type="entry name" value="sensory_box"/>
    <property type="match status" value="1"/>
</dbReference>
<dbReference type="Pfam" id="PF00512">
    <property type="entry name" value="HisKA"/>
    <property type="match status" value="1"/>
</dbReference>
<dbReference type="Pfam" id="PF01590">
    <property type="entry name" value="GAF"/>
    <property type="match status" value="1"/>
</dbReference>
<dbReference type="AlphaFoldDB" id="A0A0C1N252"/>
<dbReference type="InterPro" id="IPR003018">
    <property type="entry name" value="GAF"/>
</dbReference>
<dbReference type="SUPFAM" id="SSF55785">
    <property type="entry name" value="PYP-like sensor domain (PAS domain)"/>
    <property type="match status" value="3"/>
</dbReference>
<evidence type="ECO:0000256" key="3">
    <source>
        <dbReference type="ARBA" id="ARBA00022553"/>
    </source>
</evidence>
<evidence type="ECO:0000256" key="2">
    <source>
        <dbReference type="ARBA" id="ARBA00012438"/>
    </source>
</evidence>
<dbReference type="SMART" id="SM00448">
    <property type="entry name" value="REC"/>
    <property type="match status" value="1"/>
</dbReference>
<dbReference type="InterPro" id="IPR011006">
    <property type="entry name" value="CheY-like_superfamily"/>
</dbReference>
<dbReference type="InterPro" id="IPR000700">
    <property type="entry name" value="PAS-assoc_C"/>
</dbReference>
<evidence type="ECO:0000256" key="1">
    <source>
        <dbReference type="ARBA" id="ARBA00000085"/>
    </source>
</evidence>
<dbReference type="Gene3D" id="3.40.50.2300">
    <property type="match status" value="1"/>
</dbReference>
<dbReference type="GO" id="GO:0006355">
    <property type="term" value="P:regulation of DNA-templated transcription"/>
    <property type="evidence" value="ECO:0007669"/>
    <property type="project" value="InterPro"/>
</dbReference>
<evidence type="ECO:0000256" key="4">
    <source>
        <dbReference type="ARBA" id="ARBA00022679"/>
    </source>
</evidence>
<protein>
    <recommendedName>
        <fullName evidence="2">histidine kinase</fullName>
        <ecNumber evidence="2">2.7.13.3</ecNumber>
    </recommendedName>
</protein>
<dbReference type="InterPro" id="IPR036890">
    <property type="entry name" value="HATPase_C_sf"/>
</dbReference>
<dbReference type="Proteomes" id="UP000029738">
    <property type="component" value="Unassembled WGS sequence"/>
</dbReference>
<proteinExistence type="predicted"/>
<evidence type="ECO:0000259" key="11">
    <source>
        <dbReference type="PROSITE" id="PS50109"/>
    </source>
</evidence>
<dbReference type="PROSITE" id="PS50109">
    <property type="entry name" value="HIS_KIN"/>
    <property type="match status" value="1"/>
</dbReference>
<dbReference type="InterPro" id="IPR003661">
    <property type="entry name" value="HisK_dim/P_dom"/>
</dbReference>
<dbReference type="Gene3D" id="3.30.565.10">
    <property type="entry name" value="Histidine kinase-like ATPase, C-terminal domain"/>
    <property type="match status" value="1"/>
</dbReference>
<evidence type="ECO:0000256" key="10">
    <source>
        <dbReference type="SAM" id="Coils"/>
    </source>
</evidence>
<dbReference type="SMART" id="SM00388">
    <property type="entry name" value="HisKA"/>
    <property type="match status" value="1"/>
</dbReference>
<dbReference type="InterPro" id="IPR001610">
    <property type="entry name" value="PAC"/>
</dbReference>
<dbReference type="CDD" id="cd00156">
    <property type="entry name" value="REC"/>
    <property type="match status" value="1"/>
</dbReference>
<dbReference type="Pfam" id="PF13188">
    <property type="entry name" value="PAS_8"/>
    <property type="match status" value="1"/>
</dbReference>
<dbReference type="CDD" id="cd00130">
    <property type="entry name" value="PAS"/>
    <property type="match status" value="1"/>
</dbReference>
<feature type="domain" description="PAC" evidence="14">
    <location>
        <begin position="392"/>
        <end position="442"/>
    </location>
</feature>
<keyword evidence="17" id="KW-1185">Reference proteome</keyword>
<evidence type="ECO:0000256" key="5">
    <source>
        <dbReference type="ARBA" id="ARBA00022741"/>
    </source>
</evidence>
<dbReference type="SUPFAM" id="SSF55781">
    <property type="entry name" value="GAF domain-like"/>
    <property type="match status" value="1"/>
</dbReference>
<dbReference type="SMART" id="SM00387">
    <property type="entry name" value="HATPase_c"/>
    <property type="match status" value="1"/>
</dbReference>
<dbReference type="EMBL" id="JHEG02000058">
    <property type="protein sequence ID" value="KIE08612.1"/>
    <property type="molecule type" value="Genomic_DNA"/>
</dbReference>
<dbReference type="GO" id="GO:0005524">
    <property type="term" value="F:ATP binding"/>
    <property type="evidence" value="ECO:0007669"/>
    <property type="project" value="UniProtKB-KW"/>
</dbReference>
<keyword evidence="4" id="KW-0808">Transferase</keyword>
<dbReference type="InterPro" id="IPR029016">
    <property type="entry name" value="GAF-like_dom_sf"/>
</dbReference>
<evidence type="ECO:0000259" key="14">
    <source>
        <dbReference type="PROSITE" id="PS50113"/>
    </source>
</evidence>
<keyword evidence="8" id="KW-0902">Two-component regulatory system</keyword>
<dbReference type="InterPro" id="IPR004358">
    <property type="entry name" value="Sig_transdc_His_kin-like_C"/>
</dbReference>
<dbReference type="InterPro" id="IPR036097">
    <property type="entry name" value="HisK_dim/P_sf"/>
</dbReference>
<dbReference type="InterPro" id="IPR013767">
    <property type="entry name" value="PAS_fold"/>
</dbReference>
<dbReference type="Gene3D" id="3.30.450.40">
    <property type="match status" value="1"/>
</dbReference>
<keyword evidence="6 16" id="KW-0418">Kinase</keyword>
<dbReference type="CDD" id="cd00082">
    <property type="entry name" value="HisKA"/>
    <property type="match status" value="1"/>
</dbReference>
<dbReference type="PROSITE" id="PS50110">
    <property type="entry name" value="RESPONSE_REGULATORY"/>
    <property type="match status" value="1"/>
</dbReference>
<organism evidence="16">
    <name type="scientific">Tolypothrix bouteillei VB521301</name>
    <dbReference type="NCBI Taxonomy" id="1479485"/>
    <lineage>
        <taxon>Bacteria</taxon>
        <taxon>Bacillati</taxon>
        <taxon>Cyanobacteriota</taxon>
        <taxon>Cyanophyceae</taxon>
        <taxon>Nostocales</taxon>
        <taxon>Tolypothrichaceae</taxon>
        <taxon>Tolypothrix</taxon>
    </lineage>
</organism>
<evidence type="ECO:0000259" key="13">
    <source>
        <dbReference type="PROSITE" id="PS50112"/>
    </source>
</evidence>
<dbReference type="Pfam" id="PF02518">
    <property type="entry name" value="HATPase_c"/>
    <property type="match status" value="1"/>
</dbReference>
<sequence>MNCILSKNEATRLKVLYKYQILDTSPEQAFDDLVFLAAQICATPIALINFIDAERQWFKAKIGLDMKEIPRDVGICPFCIGQSDILIILDTWADERFSTSPVVTSAPYVRFYAGVPLIAPEGEAIGTLCVVDSVPRQNFTTEQEESLKALARLVMRQLELRRNLTEVANIKTEYKQAQQALRQSESVLSSFFDSAPMMMGVVELLNDDILHISNNAATAKFFCLAPNQMRNCRAKEMGLPEETVRCWLNYYRQAERTQLPVTFEYPHLTVEPNRWLKATVSTIVESSTTAQRFAYIIEDITERKQSEETLRWKEALLRSMTGVSPLAFYVVDRRNGEILYFNERFCEIWNIEHLKTQMECGGLKHEDVIEVCCQFTDISPFSACQHLPSETCECEDELLLRDGRVIRRFSRRIRDENDQYFARLYIFEDITSRKLAEQQIREQAALLDIATDAIVVRDLKNKILLWNKSAEKIYGWEAKEAIGKNASEFLYRKPSPHHLEIFNSVLENGSWQGELQNITKSGKEIIVESRWTLVRDEYSQPKSILVVDTDITQKKQLEKQFLRAQRMESIGTLASGIAHDLNNVLSPILMSVQMLKAKSRDERSQQILTIVDNNAKRGADLVKQVLSFARGIEGDRTVLQIRHLILEMKQIVEQTFPKSITIQTQVEPDLLPVRGDSTQLHQVLMNLCLNARDAMPKGGTLKISAKNILIDENFAKMHLDAKEGSYIVLTVTDTGVGISNQLLDRIFEPFFTTKEFGKGTGLGLSTVMGIVKGHDGFVSVSSSVGQGTKFKIYVPTVQTVETQQVEDLKVPAGYGEWILVVDDEAAVREITKVSLESHNYKVITASDGIEALAIYAQYKNKISAAIIDMMMPNMDGATTICALQKMNPLIRIVGVSGLTTSEQVPFETNSPITAFLPKPYTAQELLQTLHSVITVNHD</sequence>
<evidence type="ECO:0000313" key="16">
    <source>
        <dbReference type="EMBL" id="KIE08612.1"/>
    </source>
</evidence>
<evidence type="ECO:0000256" key="8">
    <source>
        <dbReference type="ARBA" id="ARBA00023012"/>
    </source>
</evidence>
<dbReference type="Gene3D" id="1.10.287.130">
    <property type="match status" value="1"/>
</dbReference>
<dbReference type="SMART" id="SM00091">
    <property type="entry name" value="PAS"/>
    <property type="match status" value="2"/>
</dbReference>
<keyword evidence="3 9" id="KW-0597">Phosphoprotein</keyword>
<dbReference type="SMART" id="SM00065">
    <property type="entry name" value="GAF"/>
    <property type="match status" value="1"/>
</dbReference>
<comment type="catalytic activity">
    <reaction evidence="1">
        <text>ATP + protein L-histidine = ADP + protein N-phospho-L-histidine.</text>
        <dbReference type="EC" id="2.7.13.3"/>
    </reaction>
</comment>
<dbReference type="InterPro" id="IPR003594">
    <property type="entry name" value="HATPase_dom"/>
</dbReference>
<accession>A0A0C1N252</accession>
<gene>
    <name evidence="16" type="ORF">DA73_0229165</name>
    <name evidence="15" type="ORF">DA73_0400040395</name>
</gene>
<dbReference type="PANTHER" id="PTHR43065">
    <property type="entry name" value="SENSOR HISTIDINE KINASE"/>
    <property type="match status" value="1"/>
</dbReference>
<dbReference type="InterPro" id="IPR001789">
    <property type="entry name" value="Sig_transdc_resp-reg_receiver"/>
</dbReference>
<evidence type="ECO:0000256" key="6">
    <source>
        <dbReference type="ARBA" id="ARBA00022777"/>
    </source>
</evidence>
<feature type="domain" description="PAS" evidence="13">
    <location>
        <begin position="439"/>
        <end position="509"/>
    </location>
</feature>
<dbReference type="Pfam" id="PF00072">
    <property type="entry name" value="Response_reg"/>
    <property type="match status" value="1"/>
</dbReference>
<reference evidence="16" key="1">
    <citation type="journal article" date="2015" name="Genome Announc.">
        <title>Draft Genome Sequence of Tolypothrix boutellei Strain VB521301.</title>
        <authorList>
            <person name="Chandrababunaidu M.M."/>
            <person name="Singh D."/>
            <person name="Sen D."/>
            <person name="Bhan S."/>
            <person name="Das S."/>
            <person name="Gupta A."/>
            <person name="Adhikary S.P."/>
            <person name="Tripathy S."/>
        </authorList>
    </citation>
    <scope>NUCLEOTIDE SEQUENCE</scope>
    <source>
        <strain evidence="16">VB521301</strain>
    </source>
</reference>
<dbReference type="Gene3D" id="3.30.450.20">
    <property type="entry name" value="PAS domain"/>
    <property type="match status" value="3"/>
</dbReference>
<evidence type="ECO:0000313" key="15">
    <source>
        <dbReference type="EMBL" id="KAF3883956.1"/>
    </source>
</evidence>
<dbReference type="SUPFAM" id="SSF47384">
    <property type="entry name" value="Homodimeric domain of signal transducing histidine kinase"/>
    <property type="match status" value="1"/>
</dbReference>
<dbReference type="PRINTS" id="PR00344">
    <property type="entry name" value="BCTRLSENSOR"/>
</dbReference>
<feature type="domain" description="Histidine kinase" evidence="11">
    <location>
        <begin position="576"/>
        <end position="798"/>
    </location>
</feature>
<evidence type="ECO:0000313" key="17">
    <source>
        <dbReference type="Proteomes" id="UP000029738"/>
    </source>
</evidence>
<dbReference type="InterPro" id="IPR005467">
    <property type="entry name" value="His_kinase_dom"/>
</dbReference>
<dbReference type="SUPFAM" id="SSF52172">
    <property type="entry name" value="CheY-like"/>
    <property type="match status" value="1"/>
</dbReference>
<name>A0A0C1N252_9CYAN</name>
<dbReference type="InterPro" id="IPR000014">
    <property type="entry name" value="PAS"/>
</dbReference>
<keyword evidence="10" id="KW-0175">Coiled coil</keyword>
<evidence type="ECO:0000256" key="9">
    <source>
        <dbReference type="PROSITE-ProRule" id="PRU00169"/>
    </source>
</evidence>
<feature type="coiled-coil region" evidence="10">
    <location>
        <begin position="160"/>
        <end position="187"/>
    </location>
</feature>